<sequence>MWTRRSGYRFEESIDDAEAGSVGRARAAGGGRIELTAEELARVLDRPLPHGCRQIKCATAFLHRLGKRNINLATCGQLDIDAWWAENTEHARTCLRAFLNWAMQTRHCPSFLSIPAMKVSRWAALSDDERLDALGRLLTDTVTPTRLRIAGIIVLLYTQPVSRIVHPRRRHPRRRHRAATARGVTLTDPHAGR</sequence>
<organism evidence="2 3">
    <name type="scientific">Streptomyces iconiensis</name>
    <dbReference type="NCBI Taxonomy" id="1384038"/>
    <lineage>
        <taxon>Bacteria</taxon>
        <taxon>Bacillati</taxon>
        <taxon>Actinomycetota</taxon>
        <taxon>Actinomycetes</taxon>
        <taxon>Kitasatosporales</taxon>
        <taxon>Streptomycetaceae</taxon>
        <taxon>Streptomyces</taxon>
    </lineage>
</organism>
<dbReference type="Proteomes" id="UP001214441">
    <property type="component" value="Unassembled WGS sequence"/>
</dbReference>
<keyword evidence="3" id="KW-1185">Reference proteome</keyword>
<evidence type="ECO:0000256" key="1">
    <source>
        <dbReference type="SAM" id="MobiDB-lite"/>
    </source>
</evidence>
<accession>A0ABT7A4K5</accession>
<dbReference type="EMBL" id="JANCPR020000038">
    <property type="protein sequence ID" value="MDJ1136255.1"/>
    <property type="molecule type" value="Genomic_DNA"/>
</dbReference>
<proteinExistence type="predicted"/>
<comment type="caution">
    <text evidence="2">The sequence shown here is derived from an EMBL/GenBank/DDBJ whole genome shotgun (WGS) entry which is preliminary data.</text>
</comment>
<protein>
    <submittedName>
        <fullName evidence="2">Uncharacterized protein</fullName>
    </submittedName>
</protein>
<gene>
    <name evidence="2" type="ORF">NMN56_030780</name>
</gene>
<evidence type="ECO:0000313" key="3">
    <source>
        <dbReference type="Proteomes" id="UP001214441"/>
    </source>
</evidence>
<name>A0ABT7A4K5_9ACTN</name>
<feature type="region of interest" description="Disordered" evidence="1">
    <location>
        <begin position="167"/>
        <end position="193"/>
    </location>
</feature>
<evidence type="ECO:0000313" key="2">
    <source>
        <dbReference type="EMBL" id="MDJ1136255.1"/>
    </source>
</evidence>
<reference evidence="2 3" key="1">
    <citation type="submission" date="2023-05" db="EMBL/GenBank/DDBJ databases">
        <title>Streptantibioticus silvisoli sp. nov., acidotolerant actinomycetes 1 from pine litter.</title>
        <authorList>
            <person name="Swiecimska M."/>
            <person name="Golinska P."/>
            <person name="Sangal V."/>
            <person name="Wachnowicz B."/>
            <person name="Goodfellow M."/>
        </authorList>
    </citation>
    <scope>NUCLEOTIDE SEQUENCE [LARGE SCALE GENOMIC DNA]</scope>
    <source>
        <strain evidence="2 3">DSM 42109</strain>
    </source>
</reference>
<feature type="compositionally biased region" description="Basic residues" evidence="1">
    <location>
        <begin position="167"/>
        <end position="179"/>
    </location>
</feature>
<dbReference type="RefSeq" id="WP_274046986.1">
    <property type="nucleotide sequence ID" value="NZ_JANCPR020000038.1"/>
</dbReference>